<dbReference type="RefSeq" id="WP_247418268.1">
    <property type="nucleotide sequence ID" value="NZ_JALLGW010000001.1"/>
</dbReference>
<protein>
    <submittedName>
        <fullName evidence="2">Uncharacterized protein</fullName>
    </submittedName>
</protein>
<dbReference type="Proteomes" id="UP001596099">
    <property type="component" value="Unassembled WGS sequence"/>
</dbReference>
<dbReference type="AlphaFoldDB" id="A0ABD5RHU0"/>
<feature type="transmembrane region" description="Helical" evidence="1">
    <location>
        <begin position="36"/>
        <end position="52"/>
    </location>
</feature>
<name>A0ABD5RHU0_9EURY</name>
<evidence type="ECO:0000313" key="2">
    <source>
        <dbReference type="EMBL" id="MFC5969883.1"/>
    </source>
</evidence>
<organism evidence="2 3">
    <name type="scientific">Halomarina salina</name>
    <dbReference type="NCBI Taxonomy" id="1872699"/>
    <lineage>
        <taxon>Archaea</taxon>
        <taxon>Methanobacteriati</taxon>
        <taxon>Methanobacteriota</taxon>
        <taxon>Stenosarchaea group</taxon>
        <taxon>Halobacteria</taxon>
        <taxon>Halobacteriales</taxon>
        <taxon>Natronomonadaceae</taxon>
        <taxon>Halomarina</taxon>
    </lineage>
</organism>
<proteinExistence type="predicted"/>
<comment type="caution">
    <text evidence="2">The sequence shown here is derived from an EMBL/GenBank/DDBJ whole genome shotgun (WGS) entry which is preliminary data.</text>
</comment>
<evidence type="ECO:0000313" key="3">
    <source>
        <dbReference type="Proteomes" id="UP001596099"/>
    </source>
</evidence>
<reference evidence="2 3" key="1">
    <citation type="journal article" date="2019" name="Int. J. Syst. Evol. Microbiol.">
        <title>The Global Catalogue of Microorganisms (GCM) 10K type strain sequencing project: providing services to taxonomists for standard genome sequencing and annotation.</title>
        <authorList>
            <consortium name="The Broad Institute Genomics Platform"/>
            <consortium name="The Broad Institute Genome Sequencing Center for Infectious Disease"/>
            <person name="Wu L."/>
            <person name="Ma J."/>
        </authorList>
    </citation>
    <scope>NUCLEOTIDE SEQUENCE [LARGE SCALE GENOMIC DNA]</scope>
    <source>
        <strain evidence="2 3">CGMCC 1.12543</strain>
    </source>
</reference>
<evidence type="ECO:0000256" key="1">
    <source>
        <dbReference type="SAM" id="Phobius"/>
    </source>
</evidence>
<keyword evidence="1" id="KW-0472">Membrane</keyword>
<keyword evidence="1" id="KW-1133">Transmembrane helix</keyword>
<accession>A0ABD5RHU0</accession>
<dbReference type="EMBL" id="JBHSQH010000001">
    <property type="protein sequence ID" value="MFC5969883.1"/>
    <property type="molecule type" value="Genomic_DNA"/>
</dbReference>
<keyword evidence="1" id="KW-0812">Transmembrane</keyword>
<keyword evidence="3" id="KW-1185">Reference proteome</keyword>
<gene>
    <name evidence="2" type="ORF">ACFPYI_00930</name>
</gene>
<sequence length="53" mass="5643">MDKRTLGKNLALLGLAFVALLHTALSLVFQTNLTMLGIALLIIVVVGLLLVNL</sequence>